<keyword evidence="4 11" id="KW-0813">Transport</keyword>
<keyword evidence="10 11" id="KW-0472">Membrane</keyword>
<keyword evidence="7 11" id="KW-0653">Protein transport</keyword>
<dbReference type="GO" id="GO:0043952">
    <property type="term" value="P:protein transport by the Sec complex"/>
    <property type="evidence" value="ECO:0007669"/>
    <property type="project" value="TreeGrafter"/>
</dbReference>
<keyword evidence="9 11" id="KW-0811">Translocation</keyword>
<dbReference type="Proteomes" id="UP000051494">
    <property type="component" value="Unassembled WGS sequence"/>
</dbReference>
<evidence type="ECO:0000256" key="1">
    <source>
        <dbReference type="ARBA" id="ARBA00004651"/>
    </source>
</evidence>
<dbReference type="OrthoDB" id="9813947at2"/>
<keyword evidence="8 11" id="KW-1133">Transmembrane helix</keyword>
<name>A0A0Q9YDF9_9GAMM</name>
<evidence type="ECO:0000256" key="3">
    <source>
        <dbReference type="ARBA" id="ARBA00017876"/>
    </source>
</evidence>
<dbReference type="PRINTS" id="PR01651">
    <property type="entry name" value="SECGEXPORT"/>
</dbReference>
<dbReference type="InterPro" id="IPR004692">
    <property type="entry name" value="SecG"/>
</dbReference>
<dbReference type="EMBL" id="LKHV01000006">
    <property type="protein sequence ID" value="KRG18587.1"/>
    <property type="molecule type" value="Genomic_DNA"/>
</dbReference>
<accession>A0A0Q9YDF9</accession>
<proteinExistence type="inferred from homology"/>
<evidence type="ECO:0000256" key="5">
    <source>
        <dbReference type="ARBA" id="ARBA00022475"/>
    </source>
</evidence>
<reference evidence="14" key="2">
    <citation type="journal article" date="2016" name="Genome Announc.">
        <title>Draft Genome Sequences of Two Novel Amoeba-Resistant Intranuclear Bacteria, 'Candidatus Berkiella cookevillensis' and 'Candidatus Berkiella aquae'.</title>
        <authorList>
            <person name="Mehari Y.T."/>
            <person name="Arivett B.A."/>
            <person name="Farone A.L."/>
            <person name="Gunderson J.H."/>
            <person name="Farone M.B."/>
        </authorList>
    </citation>
    <scope>NUCLEOTIDE SEQUENCE</scope>
    <source>
        <strain evidence="14">CC99</strain>
    </source>
</reference>
<evidence type="ECO:0000256" key="4">
    <source>
        <dbReference type="ARBA" id="ARBA00022448"/>
    </source>
</evidence>
<comment type="function">
    <text evidence="11">Involved in protein export. Participates in an early event of protein translocation.</text>
</comment>
<dbReference type="Pfam" id="PF03840">
    <property type="entry name" value="SecG"/>
    <property type="match status" value="1"/>
</dbReference>
<dbReference type="EMBL" id="LKHV02000001">
    <property type="protein sequence ID" value="MCS5707835.1"/>
    <property type="molecule type" value="Genomic_DNA"/>
</dbReference>
<comment type="subcellular location">
    <subcellularLocation>
        <location evidence="1 11">Cell membrane</location>
        <topology evidence="1 11">Multi-pass membrane protein</topology>
    </subcellularLocation>
</comment>
<reference evidence="14" key="3">
    <citation type="submission" date="2021-06" db="EMBL/GenBank/DDBJ databases">
        <title>Genomic Description and Analysis of Intracellular Bacteria, Candidatus Berkiella cookevillensis and Candidatus Berkiella aquae.</title>
        <authorList>
            <person name="Kidane D.T."/>
            <person name="Mehari Y.T."/>
            <person name="Rice F.C."/>
            <person name="Arivett B.A."/>
            <person name="Farone A.L."/>
            <person name="Berk S.G."/>
            <person name="Farone M.B."/>
        </authorList>
    </citation>
    <scope>NUCLEOTIDE SEQUENCE</scope>
    <source>
        <strain evidence="14">CC99</strain>
    </source>
</reference>
<evidence type="ECO:0000256" key="7">
    <source>
        <dbReference type="ARBA" id="ARBA00022927"/>
    </source>
</evidence>
<keyword evidence="6 11" id="KW-0812">Transmembrane</keyword>
<keyword evidence="15" id="KW-1185">Reference proteome</keyword>
<evidence type="ECO:0000256" key="11">
    <source>
        <dbReference type="RuleBase" id="RU365087"/>
    </source>
</evidence>
<organism evidence="13">
    <name type="scientific">Candidatus Berkiella cookevillensis</name>
    <dbReference type="NCBI Taxonomy" id="437022"/>
    <lineage>
        <taxon>Bacteria</taxon>
        <taxon>Pseudomonadati</taxon>
        <taxon>Pseudomonadota</taxon>
        <taxon>Gammaproteobacteria</taxon>
        <taxon>Candidatus Berkiellales</taxon>
        <taxon>Candidatus Berkiellaceae</taxon>
        <taxon>Candidatus Berkiella</taxon>
    </lineage>
</organism>
<evidence type="ECO:0000256" key="8">
    <source>
        <dbReference type="ARBA" id="ARBA00022989"/>
    </source>
</evidence>
<sequence>MYGVLLAIHVIVAVCLIGFILIQQGKGAQAGAAFGSGASQTVFGSQGSGSFLSKATTYLAVVFFILNLALAYIVNRTIKEQSTPVVPTTTATVPATGTQQGAPAQIGNTSDIPSDVPSPE</sequence>
<dbReference type="AlphaFoldDB" id="A0A0Q9YDF9"/>
<dbReference type="GO" id="GO:0009306">
    <property type="term" value="P:protein secretion"/>
    <property type="evidence" value="ECO:0007669"/>
    <property type="project" value="UniProtKB-UniRule"/>
</dbReference>
<feature type="transmembrane region" description="Helical" evidence="11">
    <location>
        <begin position="51"/>
        <end position="74"/>
    </location>
</feature>
<dbReference type="GO" id="GO:0065002">
    <property type="term" value="P:intracellular protein transmembrane transport"/>
    <property type="evidence" value="ECO:0007669"/>
    <property type="project" value="TreeGrafter"/>
</dbReference>
<feature type="region of interest" description="Disordered" evidence="12">
    <location>
        <begin position="85"/>
        <end position="120"/>
    </location>
</feature>
<feature type="compositionally biased region" description="Low complexity" evidence="12">
    <location>
        <begin position="85"/>
        <end position="102"/>
    </location>
</feature>
<dbReference type="GO" id="GO:0005886">
    <property type="term" value="C:plasma membrane"/>
    <property type="evidence" value="ECO:0007669"/>
    <property type="project" value="UniProtKB-SubCell"/>
</dbReference>
<evidence type="ECO:0000256" key="6">
    <source>
        <dbReference type="ARBA" id="ARBA00022692"/>
    </source>
</evidence>
<comment type="similarity">
    <text evidence="2 11">Belongs to the SecG family.</text>
</comment>
<evidence type="ECO:0000256" key="2">
    <source>
        <dbReference type="ARBA" id="ARBA00008445"/>
    </source>
</evidence>
<comment type="caution">
    <text evidence="11">Lacks conserved residue(s) required for the propagation of feature annotation.</text>
</comment>
<dbReference type="PATRIC" id="fig|1590042.3.peg.1498"/>
<evidence type="ECO:0000256" key="10">
    <source>
        <dbReference type="ARBA" id="ARBA00023136"/>
    </source>
</evidence>
<comment type="caution">
    <text evidence="13">The sequence shown here is derived from an EMBL/GenBank/DDBJ whole genome shotgun (WGS) entry which is preliminary data.</text>
</comment>
<keyword evidence="5 11" id="KW-1003">Cell membrane</keyword>
<dbReference type="GO" id="GO:0015450">
    <property type="term" value="F:protein-transporting ATPase activity"/>
    <property type="evidence" value="ECO:0007669"/>
    <property type="project" value="UniProtKB-UniRule"/>
</dbReference>
<evidence type="ECO:0000313" key="15">
    <source>
        <dbReference type="Proteomes" id="UP000051494"/>
    </source>
</evidence>
<dbReference type="NCBIfam" id="TIGR00810">
    <property type="entry name" value="secG"/>
    <property type="match status" value="1"/>
</dbReference>
<dbReference type="PANTHER" id="PTHR34182">
    <property type="entry name" value="PROTEIN-EXPORT MEMBRANE PROTEIN SECG"/>
    <property type="match status" value="1"/>
</dbReference>
<dbReference type="STRING" id="437022.CC99x_01474"/>
<gene>
    <name evidence="13" type="primary">secG</name>
    <name evidence="14" type="ORF">CC99x_002840</name>
    <name evidence="13" type="ORF">CC99x_01474</name>
</gene>
<dbReference type="PANTHER" id="PTHR34182:SF1">
    <property type="entry name" value="PROTEIN-EXPORT MEMBRANE PROTEIN SECG"/>
    <property type="match status" value="1"/>
</dbReference>
<evidence type="ECO:0000313" key="14">
    <source>
        <dbReference type="EMBL" id="MCS5707835.1"/>
    </source>
</evidence>
<protein>
    <recommendedName>
        <fullName evidence="3 11">Protein-export membrane protein SecG</fullName>
    </recommendedName>
</protein>
<evidence type="ECO:0000256" key="9">
    <source>
        <dbReference type="ARBA" id="ARBA00023010"/>
    </source>
</evidence>
<dbReference type="RefSeq" id="WP_077065417.1">
    <property type="nucleotide sequence ID" value="NZ_LKHV02000001.1"/>
</dbReference>
<evidence type="ECO:0000256" key="12">
    <source>
        <dbReference type="SAM" id="MobiDB-lite"/>
    </source>
</evidence>
<reference evidence="13" key="1">
    <citation type="submission" date="2015-09" db="EMBL/GenBank/DDBJ databases">
        <title>Draft Genome Sequences of Two Novel Amoeba-resistant Intranuclear Bacteria, Candidatus Berkiella cookevillensis and Candidatus Berkiella aquae.</title>
        <authorList>
            <person name="Mehari Y.T."/>
            <person name="Arivett B.A."/>
            <person name="Farone A.L."/>
            <person name="Gunderson J.H."/>
            <person name="Farone M.B."/>
        </authorList>
    </citation>
    <scope>NUCLEOTIDE SEQUENCE [LARGE SCALE GENOMIC DNA]</scope>
    <source>
        <strain evidence="13">CC99</strain>
    </source>
</reference>
<evidence type="ECO:0000313" key="13">
    <source>
        <dbReference type="EMBL" id="KRG18587.1"/>
    </source>
</evidence>